<name>A0A937G0X4_9BACT</name>
<sequence>MANNISLTVSQPCSEKWNNFTPTSTGGFCVSCSKNVIDFTKMSDAEIMSYFKNTSGNTCGRFRKDQLKTYKHQTPTNSRSGIKWLQTGLLSAALVFISRELSMAMPTTMAKTEIFDTDDKKTDLSPKKADGHVVRGIVMSEDKEPLPGVNVVLKGTRTGMVTDIDGKFEFPVELKEGDVLVFSFIGLTTEEYKVGKKSPANIEITMWMEFDIMGEVVIGGAYAQPTGIAGLWHKIKNLF</sequence>
<gene>
    <name evidence="1" type="ORF">JMN32_19535</name>
</gene>
<dbReference type="EMBL" id="JAEUGD010000064">
    <property type="protein sequence ID" value="MBL6448512.1"/>
    <property type="molecule type" value="Genomic_DNA"/>
</dbReference>
<protein>
    <submittedName>
        <fullName evidence="1">Carboxypeptidase-like regulatory domain-containing protein</fullName>
    </submittedName>
</protein>
<dbReference type="GO" id="GO:0004180">
    <property type="term" value="F:carboxypeptidase activity"/>
    <property type="evidence" value="ECO:0007669"/>
    <property type="project" value="UniProtKB-KW"/>
</dbReference>
<dbReference type="AlphaFoldDB" id="A0A937G0X4"/>
<dbReference type="RefSeq" id="WP_202858048.1">
    <property type="nucleotide sequence ID" value="NZ_JAEUGD010000064.1"/>
</dbReference>
<keyword evidence="1" id="KW-0378">Hydrolase</keyword>
<organism evidence="1 2">
    <name type="scientific">Fulvivirga marina</name>
    <dbReference type="NCBI Taxonomy" id="2494733"/>
    <lineage>
        <taxon>Bacteria</taxon>
        <taxon>Pseudomonadati</taxon>
        <taxon>Bacteroidota</taxon>
        <taxon>Cytophagia</taxon>
        <taxon>Cytophagales</taxon>
        <taxon>Fulvivirgaceae</taxon>
        <taxon>Fulvivirga</taxon>
    </lineage>
</organism>
<keyword evidence="1" id="KW-0121">Carboxypeptidase</keyword>
<evidence type="ECO:0000313" key="2">
    <source>
        <dbReference type="Proteomes" id="UP000614216"/>
    </source>
</evidence>
<keyword evidence="1" id="KW-0645">Protease</keyword>
<comment type="caution">
    <text evidence="1">The sequence shown here is derived from an EMBL/GenBank/DDBJ whole genome shotgun (WGS) entry which is preliminary data.</text>
</comment>
<accession>A0A937G0X4</accession>
<keyword evidence="2" id="KW-1185">Reference proteome</keyword>
<dbReference type="InterPro" id="IPR008969">
    <property type="entry name" value="CarboxyPept-like_regulatory"/>
</dbReference>
<dbReference type="Proteomes" id="UP000614216">
    <property type="component" value="Unassembled WGS sequence"/>
</dbReference>
<proteinExistence type="predicted"/>
<evidence type="ECO:0000313" key="1">
    <source>
        <dbReference type="EMBL" id="MBL6448512.1"/>
    </source>
</evidence>
<dbReference type="Gene3D" id="2.60.40.1120">
    <property type="entry name" value="Carboxypeptidase-like, regulatory domain"/>
    <property type="match status" value="1"/>
</dbReference>
<dbReference type="SUPFAM" id="SSF49464">
    <property type="entry name" value="Carboxypeptidase regulatory domain-like"/>
    <property type="match status" value="1"/>
</dbReference>
<dbReference type="Pfam" id="PF13715">
    <property type="entry name" value="CarbopepD_reg_2"/>
    <property type="match status" value="1"/>
</dbReference>
<reference evidence="1" key="1">
    <citation type="submission" date="2021-01" db="EMBL/GenBank/DDBJ databases">
        <title>Fulvivirga kasyanovii gen. nov., sp nov., a novel member of the phylum Bacteroidetes isolated from seawater in a mussel farm.</title>
        <authorList>
            <person name="Zhao L.-H."/>
            <person name="Wang Z.-J."/>
        </authorList>
    </citation>
    <scope>NUCLEOTIDE SEQUENCE</scope>
    <source>
        <strain evidence="1">29W222</strain>
    </source>
</reference>